<proteinExistence type="predicted"/>
<feature type="region of interest" description="Disordered" evidence="1">
    <location>
        <begin position="538"/>
        <end position="557"/>
    </location>
</feature>
<organism evidence="2 3">
    <name type="scientific">Lobosporangium transversale</name>
    <dbReference type="NCBI Taxonomy" id="64571"/>
    <lineage>
        <taxon>Eukaryota</taxon>
        <taxon>Fungi</taxon>
        <taxon>Fungi incertae sedis</taxon>
        <taxon>Mucoromycota</taxon>
        <taxon>Mortierellomycotina</taxon>
        <taxon>Mortierellomycetes</taxon>
        <taxon>Mortierellales</taxon>
        <taxon>Mortierellaceae</taxon>
        <taxon>Lobosporangium</taxon>
    </lineage>
</organism>
<accession>A0A1Y2GWG7</accession>
<dbReference type="InParanoid" id="A0A1Y2GWG7"/>
<dbReference type="Proteomes" id="UP000193648">
    <property type="component" value="Unassembled WGS sequence"/>
</dbReference>
<dbReference type="PANTHER" id="PTHR13318">
    <property type="entry name" value="PARTNER OF PAIRED, ISOFORM B-RELATED"/>
    <property type="match status" value="1"/>
</dbReference>
<dbReference type="RefSeq" id="XP_021884413.1">
    <property type="nucleotide sequence ID" value="XM_022023143.1"/>
</dbReference>
<feature type="region of interest" description="Disordered" evidence="1">
    <location>
        <begin position="565"/>
        <end position="605"/>
    </location>
</feature>
<dbReference type="GO" id="GO:0031146">
    <property type="term" value="P:SCF-dependent proteasomal ubiquitin-dependent protein catabolic process"/>
    <property type="evidence" value="ECO:0007669"/>
    <property type="project" value="TreeGrafter"/>
</dbReference>
<evidence type="ECO:0000313" key="2">
    <source>
        <dbReference type="EMBL" id="ORZ26650.1"/>
    </source>
</evidence>
<dbReference type="EMBL" id="MCFF01000006">
    <property type="protein sequence ID" value="ORZ26650.1"/>
    <property type="molecule type" value="Genomic_DNA"/>
</dbReference>
<dbReference type="AlphaFoldDB" id="A0A1Y2GWG7"/>
<dbReference type="OrthoDB" id="2444110at2759"/>
<reference evidence="2 3" key="1">
    <citation type="submission" date="2016-07" db="EMBL/GenBank/DDBJ databases">
        <title>Pervasive Adenine N6-methylation of Active Genes in Fungi.</title>
        <authorList>
            <consortium name="DOE Joint Genome Institute"/>
            <person name="Mondo S.J."/>
            <person name="Dannebaum R.O."/>
            <person name="Kuo R.C."/>
            <person name="Labutti K."/>
            <person name="Haridas S."/>
            <person name="Kuo A."/>
            <person name="Salamov A."/>
            <person name="Ahrendt S.R."/>
            <person name="Lipzen A."/>
            <person name="Sullivan W."/>
            <person name="Andreopoulos W.B."/>
            <person name="Clum A."/>
            <person name="Lindquist E."/>
            <person name="Daum C."/>
            <person name="Ramamoorthy G.K."/>
            <person name="Gryganskyi A."/>
            <person name="Culley D."/>
            <person name="Magnuson J.K."/>
            <person name="James T.Y."/>
            <person name="O'Malley M.A."/>
            <person name="Stajich J.E."/>
            <person name="Spatafora J.W."/>
            <person name="Visel A."/>
            <person name="Grigoriev I.V."/>
        </authorList>
    </citation>
    <scope>NUCLEOTIDE SEQUENCE [LARGE SCALE GENOMIC DNA]</scope>
    <source>
        <strain evidence="2 3">NRRL 3116</strain>
    </source>
</reference>
<gene>
    <name evidence="2" type="ORF">BCR41DRAFT_347706</name>
</gene>
<comment type="caution">
    <text evidence="2">The sequence shown here is derived from an EMBL/GenBank/DDBJ whole genome shotgun (WGS) entry which is preliminary data.</text>
</comment>
<sequence>MEKALELPEIIACISKYLNKKDILNCICVRKTWMHELEPLLWRSFTCKSSRDVYGAPSESKRPSLVLMQRNAHHIRQLTIEEMNPAYHIAFFCQCTHLDEVTLSITRHLPQTEAQILWKRFSDMVRNHIHLRKIVIENNNGAMLSPLDVPASFLETLCTCPKLIVLETFECSFDAQATAAYMKISGNNIKRLSSCRDAFSDQIQLEPGFIFKELRYLDIKELWPDSIAQQLEWIRRCPNLISVHWDLPRETIPVQAFCDLIPRSCPDLIALHLPLPYITDADIAQILNAFPRIEKLTLSNTMFGPLAFAALERHFPTLKDINLQHASMATSSMIQQIMASCPNLLSISGDQLSYEDIKTPWVCRNLQMFDVGINIVSVGLHGTGYCSLVTRPVTRDKEVYGMLAQLTNLEYLSIASSNTEQMGRFFGYPIQMSLQAGFTQLRTLKNLKFFSCKSLMELPLQSNQIELMIEWMIKHWRCLEILEGAIMREVDVDGGDGDGDGMSDDKTSKISELLEKHGIKFVNFNQLMDDIDEDYELEDDDVDEEDQDSNDLDYDVMDDEYSYFDLEEDHGLGGGHSGDDDNSNSEEDGDSTASALNSMNLNSGI</sequence>
<keyword evidence="3" id="KW-1185">Reference proteome</keyword>
<protein>
    <recommendedName>
        <fullName evidence="4">F-box domain-containing protein</fullName>
    </recommendedName>
</protein>
<dbReference type="InterPro" id="IPR032675">
    <property type="entry name" value="LRR_dom_sf"/>
</dbReference>
<evidence type="ECO:0000256" key="1">
    <source>
        <dbReference type="SAM" id="MobiDB-lite"/>
    </source>
</evidence>
<dbReference type="GeneID" id="33564987"/>
<dbReference type="Gene3D" id="3.80.10.10">
    <property type="entry name" value="Ribonuclease Inhibitor"/>
    <property type="match status" value="1"/>
</dbReference>
<name>A0A1Y2GWG7_9FUNG</name>
<dbReference type="SUPFAM" id="SSF52047">
    <property type="entry name" value="RNI-like"/>
    <property type="match status" value="1"/>
</dbReference>
<evidence type="ECO:0008006" key="4">
    <source>
        <dbReference type="Google" id="ProtNLM"/>
    </source>
</evidence>
<evidence type="ECO:0000313" key="3">
    <source>
        <dbReference type="Proteomes" id="UP000193648"/>
    </source>
</evidence>
<feature type="compositionally biased region" description="Polar residues" evidence="1">
    <location>
        <begin position="592"/>
        <end position="605"/>
    </location>
</feature>
<dbReference type="GO" id="GO:0019005">
    <property type="term" value="C:SCF ubiquitin ligase complex"/>
    <property type="evidence" value="ECO:0007669"/>
    <property type="project" value="TreeGrafter"/>
</dbReference>
<feature type="compositionally biased region" description="Acidic residues" evidence="1">
    <location>
        <begin position="580"/>
        <end position="590"/>
    </location>
</feature>